<organism evidence="1 2">
    <name type="scientific">Panagrolaimus sp. ES5</name>
    <dbReference type="NCBI Taxonomy" id="591445"/>
    <lineage>
        <taxon>Eukaryota</taxon>
        <taxon>Metazoa</taxon>
        <taxon>Ecdysozoa</taxon>
        <taxon>Nematoda</taxon>
        <taxon>Chromadorea</taxon>
        <taxon>Rhabditida</taxon>
        <taxon>Tylenchina</taxon>
        <taxon>Panagrolaimomorpha</taxon>
        <taxon>Panagrolaimoidea</taxon>
        <taxon>Panagrolaimidae</taxon>
        <taxon>Panagrolaimus</taxon>
    </lineage>
</organism>
<evidence type="ECO:0000313" key="1">
    <source>
        <dbReference type="Proteomes" id="UP000887579"/>
    </source>
</evidence>
<evidence type="ECO:0000313" key="2">
    <source>
        <dbReference type="WBParaSite" id="ES5_v2.g16299.t1"/>
    </source>
</evidence>
<protein>
    <submittedName>
        <fullName evidence="2">Uncharacterized protein</fullName>
    </submittedName>
</protein>
<sequence>MDEKPQKFQLKKWQVVVISLLTLSLLGFAICLTILISLAPLIEKNIRATTYLEPGSSVFEKWLNPQYMLETRMWTYSVKNPDEILKNHKPVVKKQGPYVFDQVHKRKIHSIENSTVKYETFSYYYFNESKSCETCYLYNRVWIPNMIYQKFVEAASKPSMKAATAALLVQTPFLEVEVSEMLFEGYADPFLDQVCSLPFVNFVCESVLDLPDRIGFFFEKNASTSGVYVVDSGHDDADLIGNIKSWNGQNRVPDAWWSNYEATEIHGTDGTLFNPFLSKEQKITVFVKDLCRSIDLYFKEEIDYKGITAYRYVIPQKELDTTRPENKGYCNENNKIIYPEQPKDCLPPGLIDLSRCQRGEPPIIFSLPNFLYTPKYVQESVEGLDTPDVENDEIELDFEPRLGSLFRAIRRSQINIAMWRGANLTIPGLDLSKFRNVIIPVIRIDDIAEMDTPTFDLIKEKLILTERLVRTITITGMATAIILAILTGMLCCYKSGNFSRKYAVSPDQNESTMPEAATTTTITTTNNIQKS</sequence>
<dbReference type="Proteomes" id="UP000887579">
    <property type="component" value="Unplaced"/>
</dbReference>
<name>A0AC34FGI6_9BILA</name>
<dbReference type="WBParaSite" id="ES5_v2.g16299.t1">
    <property type="protein sequence ID" value="ES5_v2.g16299.t1"/>
    <property type="gene ID" value="ES5_v2.g16299"/>
</dbReference>
<proteinExistence type="predicted"/>
<accession>A0AC34FGI6</accession>
<reference evidence="2" key="1">
    <citation type="submission" date="2022-11" db="UniProtKB">
        <authorList>
            <consortium name="WormBaseParasite"/>
        </authorList>
    </citation>
    <scope>IDENTIFICATION</scope>
</reference>